<accession>A0AA38P2S1</accession>
<gene>
    <name evidence="3" type="ORF">F5878DRAFT_317233</name>
</gene>
<dbReference type="AlphaFoldDB" id="A0AA38P2S1"/>
<dbReference type="Proteomes" id="UP001163846">
    <property type="component" value="Unassembled WGS sequence"/>
</dbReference>
<organism evidence="3 4">
    <name type="scientific">Lentinula raphanica</name>
    <dbReference type="NCBI Taxonomy" id="153919"/>
    <lineage>
        <taxon>Eukaryota</taxon>
        <taxon>Fungi</taxon>
        <taxon>Dikarya</taxon>
        <taxon>Basidiomycota</taxon>
        <taxon>Agaricomycotina</taxon>
        <taxon>Agaricomycetes</taxon>
        <taxon>Agaricomycetidae</taxon>
        <taxon>Agaricales</taxon>
        <taxon>Marasmiineae</taxon>
        <taxon>Omphalotaceae</taxon>
        <taxon>Lentinula</taxon>
    </lineage>
</organism>
<keyword evidence="2" id="KW-0732">Signal</keyword>
<feature type="compositionally biased region" description="Basic residues" evidence="1">
    <location>
        <begin position="259"/>
        <end position="281"/>
    </location>
</feature>
<evidence type="ECO:0000256" key="1">
    <source>
        <dbReference type="SAM" id="MobiDB-lite"/>
    </source>
</evidence>
<feature type="compositionally biased region" description="Gly residues" evidence="1">
    <location>
        <begin position="233"/>
        <end position="258"/>
    </location>
</feature>
<evidence type="ECO:0000313" key="4">
    <source>
        <dbReference type="Proteomes" id="UP001163846"/>
    </source>
</evidence>
<keyword evidence="4" id="KW-1185">Reference proteome</keyword>
<evidence type="ECO:0000256" key="2">
    <source>
        <dbReference type="SAM" id="SignalP"/>
    </source>
</evidence>
<name>A0AA38P2S1_9AGAR</name>
<feature type="region of interest" description="Disordered" evidence="1">
    <location>
        <begin position="218"/>
        <end position="281"/>
    </location>
</feature>
<evidence type="ECO:0000313" key="3">
    <source>
        <dbReference type="EMBL" id="KAJ3835253.1"/>
    </source>
</evidence>
<proteinExistence type="predicted"/>
<sequence length="281" mass="30157">MHLRLSFQMLFLALAVVASPLGTTAVPLNYDPMGQPLVPQGNHLQHDHSLPVPPVPLASQHSLRLARYDPKTHTWIDNDVKFAGDQTLYVLLDHEVFAPTRILDLGGSEPSSHVTFSDEKTIKLGPGRSVDLILSNEQYDYIKGVLFHQESCRSFLQHIPFFYRLKGLADDVGTVFAVLHCLQTGIDGFMPIVLEPHQTLEAADEIVDAMRTVKEGGIPFIASPNTGKRVGQGSSGGGGGSGGSADGGSGRGGGGGGNSKRKPYKVTKVTRNKPKRGTLGN</sequence>
<feature type="signal peptide" evidence="2">
    <location>
        <begin position="1"/>
        <end position="25"/>
    </location>
</feature>
<feature type="chain" id="PRO_5041341557" evidence="2">
    <location>
        <begin position="26"/>
        <end position="281"/>
    </location>
</feature>
<protein>
    <submittedName>
        <fullName evidence="3">Uncharacterized protein</fullName>
    </submittedName>
</protein>
<comment type="caution">
    <text evidence="3">The sequence shown here is derived from an EMBL/GenBank/DDBJ whole genome shotgun (WGS) entry which is preliminary data.</text>
</comment>
<reference evidence="3" key="1">
    <citation type="submission" date="2022-08" db="EMBL/GenBank/DDBJ databases">
        <authorList>
            <consortium name="DOE Joint Genome Institute"/>
            <person name="Min B."/>
            <person name="Riley R."/>
            <person name="Sierra-Patev S."/>
            <person name="Naranjo-Ortiz M."/>
            <person name="Looney B."/>
            <person name="Konkel Z."/>
            <person name="Slot J.C."/>
            <person name="Sakamoto Y."/>
            <person name="Steenwyk J.L."/>
            <person name="Rokas A."/>
            <person name="Carro J."/>
            <person name="Camarero S."/>
            <person name="Ferreira P."/>
            <person name="Molpeceres G."/>
            <person name="Ruiz-Duenas F.J."/>
            <person name="Serrano A."/>
            <person name="Henrissat B."/>
            <person name="Drula E."/>
            <person name="Hughes K.W."/>
            <person name="Mata J.L."/>
            <person name="Ishikawa N.K."/>
            <person name="Vargas-Isla R."/>
            <person name="Ushijima S."/>
            <person name="Smith C.A."/>
            <person name="Ahrendt S."/>
            <person name="Andreopoulos W."/>
            <person name="He G."/>
            <person name="Labutti K."/>
            <person name="Lipzen A."/>
            <person name="Ng V."/>
            <person name="Sandor L."/>
            <person name="Barry K."/>
            <person name="Martinez A.T."/>
            <person name="Xiao Y."/>
            <person name="Gibbons J.G."/>
            <person name="Terashima K."/>
            <person name="Hibbett D.S."/>
            <person name="Grigoriev I.V."/>
        </authorList>
    </citation>
    <scope>NUCLEOTIDE SEQUENCE</scope>
    <source>
        <strain evidence="3">TFB9207</strain>
    </source>
</reference>
<dbReference type="EMBL" id="MU806430">
    <property type="protein sequence ID" value="KAJ3835253.1"/>
    <property type="molecule type" value="Genomic_DNA"/>
</dbReference>